<keyword evidence="1" id="KW-0812">Transmembrane</keyword>
<proteinExistence type="predicted"/>
<dbReference type="PANTHER" id="PTHR14969">
    <property type="entry name" value="SPHINGOSINE-1-PHOSPHATE PHOSPHOHYDROLASE"/>
    <property type="match status" value="1"/>
</dbReference>
<comment type="caution">
    <text evidence="3">The sequence shown here is derived from an EMBL/GenBank/DDBJ whole genome shotgun (WGS) entry which is preliminary data.</text>
</comment>
<dbReference type="CDD" id="cd03395">
    <property type="entry name" value="PAP2_like_4"/>
    <property type="match status" value="1"/>
</dbReference>
<dbReference type="AlphaFoldDB" id="A0A3D6BVS0"/>
<feature type="transmembrane region" description="Helical" evidence="1">
    <location>
        <begin position="26"/>
        <end position="49"/>
    </location>
</feature>
<evidence type="ECO:0000313" key="4">
    <source>
        <dbReference type="Proteomes" id="UP000263268"/>
    </source>
</evidence>
<dbReference type="InterPro" id="IPR036938">
    <property type="entry name" value="PAP2/HPO_sf"/>
</dbReference>
<evidence type="ECO:0000256" key="1">
    <source>
        <dbReference type="SAM" id="Phobius"/>
    </source>
</evidence>
<dbReference type="SUPFAM" id="SSF48317">
    <property type="entry name" value="Acid phosphatase/Vanadium-dependent haloperoxidase"/>
    <property type="match status" value="1"/>
</dbReference>
<keyword evidence="1" id="KW-0472">Membrane</keyword>
<organism evidence="3 4">
    <name type="scientific">Xanthomarina gelatinilytica</name>
    <dbReference type="NCBI Taxonomy" id="1137281"/>
    <lineage>
        <taxon>Bacteria</taxon>
        <taxon>Pseudomonadati</taxon>
        <taxon>Bacteroidota</taxon>
        <taxon>Flavobacteriia</taxon>
        <taxon>Flavobacteriales</taxon>
        <taxon>Flavobacteriaceae</taxon>
        <taxon>Xanthomarina</taxon>
    </lineage>
</organism>
<feature type="transmembrane region" description="Helical" evidence="1">
    <location>
        <begin position="108"/>
        <end position="129"/>
    </location>
</feature>
<feature type="domain" description="Phosphatidic acid phosphatase type 2/haloperoxidase" evidence="2">
    <location>
        <begin position="60"/>
        <end position="177"/>
    </location>
</feature>
<dbReference type="Pfam" id="PF01569">
    <property type="entry name" value="PAP2"/>
    <property type="match status" value="1"/>
</dbReference>
<dbReference type="PANTHER" id="PTHR14969:SF13">
    <property type="entry name" value="AT30094P"/>
    <property type="match status" value="1"/>
</dbReference>
<feature type="transmembrane region" description="Helical" evidence="1">
    <location>
        <begin position="56"/>
        <end position="75"/>
    </location>
</feature>
<dbReference type="EMBL" id="DPRK01000289">
    <property type="protein sequence ID" value="HCY83326.1"/>
    <property type="molecule type" value="Genomic_DNA"/>
</dbReference>
<dbReference type="Proteomes" id="UP000263268">
    <property type="component" value="Unassembled WGS sequence"/>
</dbReference>
<dbReference type="InterPro" id="IPR000326">
    <property type="entry name" value="PAP2/HPO"/>
</dbReference>
<accession>A0A3D6BVS0</accession>
<sequence length="190" mass="22275">MLEQLLQLDTDLFLYLNNLGSTTWDAFWMFYTTKFYWIPFYAVLLFLIFRQHTPKMFLVTLVVVALMVTFTDQITNLFKHGLMRPRPCHEEALQSVMRLVKPHCGGKYGYFSGHASNSMAVAVFAGLLLRHKYRYLIFIMLFWSALMGYSRIYIGVHYPLDVLSGFVFGAGSGFMFYKLSQFLKHKYKLH</sequence>
<feature type="transmembrane region" description="Helical" evidence="1">
    <location>
        <begin position="162"/>
        <end position="180"/>
    </location>
</feature>
<dbReference type="SMART" id="SM00014">
    <property type="entry name" value="acidPPc"/>
    <property type="match status" value="1"/>
</dbReference>
<keyword evidence="1" id="KW-1133">Transmembrane helix</keyword>
<gene>
    <name evidence="3" type="ORF">DHV22_17875</name>
</gene>
<name>A0A3D6BVS0_9FLAO</name>
<dbReference type="RefSeq" id="WP_370101267.1">
    <property type="nucleotide sequence ID" value="NZ_CAXQWG010000237.1"/>
</dbReference>
<evidence type="ECO:0000259" key="2">
    <source>
        <dbReference type="SMART" id="SM00014"/>
    </source>
</evidence>
<feature type="transmembrane region" description="Helical" evidence="1">
    <location>
        <begin position="136"/>
        <end position="156"/>
    </location>
</feature>
<protein>
    <submittedName>
        <fullName evidence="3">Phosphatase PAP2 family protein</fullName>
    </submittedName>
</protein>
<reference evidence="3 4" key="1">
    <citation type="journal article" date="2018" name="Nat. Biotechnol.">
        <title>A standardized bacterial taxonomy based on genome phylogeny substantially revises the tree of life.</title>
        <authorList>
            <person name="Parks D.H."/>
            <person name="Chuvochina M."/>
            <person name="Waite D.W."/>
            <person name="Rinke C."/>
            <person name="Skarshewski A."/>
            <person name="Chaumeil P.A."/>
            <person name="Hugenholtz P."/>
        </authorList>
    </citation>
    <scope>NUCLEOTIDE SEQUENCE [LARGE SCALE GENOMIC DNA]</scope>
    <source>
        <strain evidence="3">UBA10227</strain>
    </source>
</reference>
<dbReference type="Gene3D" id="1.20.144.10">
    <property type="entry name" value="Phosphatidic acid phosphatase type 2/haloperoxidase"/>
    <property type="match status" value="1"/>
</dbReference>
<evidence type="ECO:0000313" key="3">
    <source>
        <dbReference type="EMBL" id="HCY83326.1"/>
    </source>
</evidence>